<gene>
    <name evidence="1" type="ORF">GSCOC_T00011536001</name>
</gene>
<dbReference type="Proteomes" id="UP000295252">
    <property type="component" value="Chromosome IV"/>
</dbReference>
<evidence type="ECO:0000313" key="1">
    <source>
        <dbReference type="EMBL" id="CDP19305.1"/>
    </source>
</evidence>
<organism evidence="1 2">
    <name type="scientific">Coffea canephora</name>
    <name type="common">Robusta coffee</name>
    <dbReference type="NCBI Taxonomy" id="49390"/>
    <lineage>
        <taxon>Eukaryota</taxon>
        <taxon>Viridiplantae</taxon>
        <taxon>Streptophyta</taxon>
        <taxon>Embryophyta</taxon>
        <taxon>Tracheophyta</taxon>
        <taxon>Spermatophyta</taxon>
        <taxon>Magnoliopsida</taxon>
        <taxon>eudicotyledons</taxon>
        <taxon>Gunneridae</taxon>
        <taxon>Pentapetalae</taxon>
        <taxon>asterids</taxon>
        <taxon>lamiids</taxon>
        <taxon>Gentianales</taxon>
        <taxon>Rubiaceae</taxon>
        <taxon>Ixoroideae</taxon>
        <taxon>Gardenieae complex</taxon>
        <taxon>Bertiereae - Coffeeae clade</taxon>
        <taxon>Coffeeae</taxon>
        <taxon>Coffea</taxon>
    </lineage>
</organism>
<protein>
    <recommendedName>
        <fullName evidence="3">NAD-dependent epimerase/dehydratase domain-containing protein</fullName>
    </recommendedName>
</protein>
<dbReference type="Gene3D" id="3.40.50.720">
    <property type="entry name" value="NAD(P)-binding Rossmann-like Domain"/>
    <property type="match status" value="1"/>
</dbReference>
<dbReference type="Gramene" id="CDP19305">
    <property type="protein sequence ID" value="CDP19305"/>
    <property type="gene ID" value="GSCOC_T00011536001"/>
</dbReference>
<evidence type="ECO:0000313" key="2">
    <source>
        <dbReference type="Proteomes" id="UP000295252"/>
    </source>
</evidence>
<dbReference type="EMBL" id="HG739499">
    <property type="protein sequence ID" value="CDP19305.1"/>
    <property type="molecule type" value="Genomic_DNA"/>
</dbReference>
<reference evidence="2" key="1">
    <citation type="journal article" date="2014" name="Science">
        <title>The coffee genome provides insight into the convergent evolution of caffeine biosynthesis.</title>
        <authorList>
            <person name="Denoeud F."/>
            <person name="Carretero-Paulet L."/>
            <person name="Dereeper A."/>
            <person name="Droc G."/>
            <person name="Guyot R."/>
            <person name="Pietrella M."/>
            <person name="Zheng C."/>
            <person name="Alberti A."/>
            <person name="Anthony F."/>
            <person name="Aprea G."/>
            <person name="Aury J.M."/>
            <person name="Bento P."/>
            <person name="Bernard M."/>
            <person name="Bocs S."/>
            <person name="Campa C."/>
            <person name="Cenci A."/>
            <person name="Combes M.C."/>
            <person name="Crouzillat D."/>
            <person name="Da Silva C."/>
            <person name="Daddiego L."/>
            <person name="De Bellis F."/>
            <person name="Dussert S."/>
            <person name="Garsmeur O."/>
            <person name="Gayraud T."/>
            <person name="Guignon V."/>
            <person name="Jahn K."/>
            <person name="Jamilloux V."/>
            <person name="Joet T."/>
            <person name="Labadie K."/>
            <person name="Lan T."/>
            <person name="Leclercq J."/>
            <person name="Lepelley M."/>
            <person name="Leroy T."/>
            <person name="Li L.T."/>
            <person name="Librado P."/>
            <person name="Lopez L."/>
            <person name="Munoz A."/>
            <person name="Noel B."/>
            <person name="Pallavicini A."/>
            <person name="Perrotta G."/>
            <person name="Poncet V."/>
            <person name="Pot D."/>
            <person name="Priyono X."/>
            <person name="Rigoreau M."/>
            <person name="Rouard M."/>
            <person name="Rozas J."/>
            <person name="Tranchant-Dubreuil C."/>
            <person name="VanBuren R."/>
            <person name="Zhang Q."/>
            <person name="Andrade A.C."/>
            <person name="Argout X."/>
            <person name="Bertrand B."/>
            <person name="de Kochko A."/>
            <person name="Graziosi G."/>
            <person name="Henry R.J."/>
            <person name="Jayarama X."/>
            <person name="Ming R."/>
            <person name="Nagai C."/>
            <person name="Rounsley S."/>
            <person name="Sankoff D."/>
            <person name="Giuliano G."/>
            <person name="Albert V.A."/>
            <person name="Wincker P."/>
            <person name="Lashermes P."/>
        </authorList>
    </citation>
    <scope>NUCLEOTIDE SEQUENCE [LARGE SCALE GENOMIC DNA]</scope>
    <source>
        <strain evidence="2">cv. DH200-94</strain>
    </source>
</reference>
<dbReference type="AlphaFoldDB" id="A0A068VEQ8"/>
<dbReference type="InParanoid" id="A0A068VEQ8"/>
<accession>A0A068VEQ8</accession>
<dbReference type="SUPFAM" id="SSF51735">
    <property type="entry name" value="NAD(P)-binding Rossmann-fold domains"/>
    <property type="match status" value="1"/>
</dbReference>
<evidence type="ECO:0008006" key="3">
    <source>
        <dbReference type="Google" id="ProtNLM"/>
    </source>
</evidence>
<proteinExistence type="predicted"/>
<sequence>MSGEGEGKMVCVTGASSYTASGLVKLLLERDYTVKGSVRDAS</sequence>
<dbReference type="STRING" id="49390.A0A068VEQ8"/>
<keyword evidence="2" id="KW-1185">Reference proteome</keyword>
<name>A0A068VEQ8_COFCA</name>
<dbReference type="PhylomeDB" id="A0A068VEQ8"/>
<dbReference type="InterPro" id="IPR036291">
    <property type="entry name" value="NAD(P)-bd_dom_sf"/>
</dbReference>
<dbReference type="OrthoDB" id="2735536at2759"/>